<reference evidence="1" key="1">
    <citation type="journal article" date="2016" name="Proc. Natl. Acad. Sci. U.S.A.">
        <title>Lipid metabolic changes in an early divergent fungus govern the establishment of a mutualistic symbiosis with endobacteria.</title>
        <authorList>
            <person name="Lastovetsky O.A."/>
            <person name="Gaspar M.L."/>
            <person name="Mondo S.J."/>
            <person name="LaButti K.M."/>
            <person name="Sandor L."/>
            <person name="Grigoriev I.V."/>
            <person name="Henry S.A."/>
            <person name="Pawlowska T.E."/>
        </authorList>
    </citation>
    <scope>NUCLEOTIDE SEQUENCE [LARGE SCALE GENOMIC DNA]</scope>
    <source>
        <strain evidence="1">ATCC 52814</strain>
    </source>
</reference>
<proteinExistence type="predicted"/>
<dbReference type="VEuPathDB" id="FungiDB:BCV72DRAFT_252488"/>
<gene>
    <name evidence="1" type="ORF">BCV72DRAFT_252488</name>
</gene>
<evidence type="ECO:0000313" key="1">
    <source>
        <dbReference type="EMBL" id="ORE02423.1"/>
    </source>
</evidence>
<organism evidence="1">
    <name type="scientific">Rhizopus microsporus var. microsporus</name>
    <dbReference type="NCBI Taxonomy" id="86635"/>
    <lineage>
        <taxon>Eukaryota</taxon>
        <taxon>Fungi</taxon>
        <taxon>Fungi incertae sedis</taxon>
        <taxon>Mucoromycota</taxon>
        <taxon>Mucoromycotina</taxon>
        <taxon>Mucoromycetes</taxon>
        <taxon>Mucorales</taxon>
        <taxon>Mucorineae</taxon>
        <taxon>Rhizopodaceae</taxon>
        <taxon>Rhizopus</taxon>
    </lineage>
</organism>
<dbReference type="AlphaFoldDB" id="A0A1X0QRN9"/>
<dbReference type="InterPro" id="IPR043502">
    <property type="entry name" value="DNA/RNA_pol_sf"/>
</dbReference>
<dbReference type="EMBL" id="KV922052">
    <property type="protein sequence ID" value="ORE02423.1"/>
    <property type="molecule type" value="Genomic_DNA"/>
</dbReference>
<accession>A0A1X0QRN9</accession>
<dbReference type="Gene3D" id="3.30.70.270">
    <property type="match status" value="1"/>
</dbReference>
<name>A0A1X0QRN9_RHIZD</name>
<dbReference type="PANTHER" id="PTHR24559">
    <property type="entry name" value="TRANSPOSON TY3-I GAG-POL POLYPROTEIN"/>
    <property type="match status" value="1"/>
</dbReference>
<dbReference type="SUPFAM" id="SSF56672">
    <property type="entry name" value="DNA/RNA polymerases"/>
    <property type="match status" value="1"/>
</dbReference>
<dbReference type="Proteomes" id="UP000242414">
    <property type="component" value="Unassembled WGS sequence"/>
</dbReference>
<protein>
    <submittedName>
        <fullName evidence="1">DNA/RNA polymerase</fullName>
    </submittedName>
</protein>
<dbReference type="InterPro" id="IPR043128">
    <property type="entry name" value="Rev_trsase/Diguanyl_cyclase"/>
</dbReference>
<dbReference type="Gene3D" id="3.10.10.10">
    <property type="entry name" value="HIV Type 1 Reverse Transcriptase, subunit A, domain 1"/>
    <property type="match status" value="1"/>
</dbReference>
<dbReference type="InterPro" id="IPR053134">
    <property type="entry name" value="RNA-dir_DNA_polymerase"/>
</dbReference>
<dbReference type="PANTHER" id="PTHR24559:SF444">
    <property type="entry name" value="REVERSE TRANSCRIPTASE DOMAIN-CONTAINING PROTEIN"/>
    <property type="match status" value="1"/>
</dbReference>
<sequence length="161" mass="18110">MMFDKAIQPYIDANQQLDKNTLCNLPEAVLYLPTPDNYVANIRQYPIPYTLQPKVMEIINSWLEDGIIVPAQPSAWNLPMTVTLKKNLDGTVLPVNNHQLPLISDIFNSMSNAVVFSTLNLKSAFNQFPVYGPDQVKTTFTAPNNLQYMYRGAPFGISTIN</sequence>
<dbReference type="OrthoDB" id="2228647at2759"/>